<name>A0A0D9VYD4_9ORYZ</name>
<reference evidence="2" key="2">
    <citation type="submission" date="2013-12" db="EMBL/GenBank/DDBJ databases">
        <authorList>
            <person name="Yu Y."/>
            <person name="Lee S."/>
            <person name="de Baynast K."/>
            <person name="Wissotski M."/>
            <person name="Liu L."/>
            <person name="Talag J."/>
            <person name="Goicoechea J."/>
            <person name="Angelova A."/>
            <person name="Jetty R."/>
            <person name="Kudrna D."/>
            <person name="Golser W."/>
            <person name="Rivera L."/>
            <person name="Zhang J."/>
            <person name="Wing R."/>
        </authorList>
    </citation>
    <scope>NUCLEOTIDE SEQUENCE</scope>
</reference>
<reference evidence="1" key="3">
    <citation type="submission" date="2015-04" db="UniProtKB">
        <authorList>
            <consortium name="EnsemblPlants"/>
        </authorList>
    </citation>
    <scope>IDENTIFICATION</scope>
</reference>
<protein>
    <submittedName>
        <fullName evidence="1">Uncharacterized protein</fullName>
    </submittedName>
</protein>
<dbReference type="HOGENOM" id="CLU_2267638_0_0_1"/>
<dbReference type="Gramene" id="LPERR03G27010.1">
    <property type="protein sequence ID" value="LPERR03G27010.1"/>
    <property type="gene ID" value="LPERR03G27010"/>
</dbReference>
<organism evidence="1 2">
    <name type="scientific">Leersia perrieri</name>
    <dbReference type="NCBI Taxonomy" id="77586"/>
    <lineage>
        <taxon>Eukaryota</taxon>
        <taxon>Viridiplantae</taxon>
        <taxon>Streptophyta</taxon>
        <taxon>Embryophyta</taxon>
        <taxon>Tracheophyta</taxon>
        <taxon>Spermatophyta</taxon>
        <taxon>Magnoliopsida</taxon>
        <taxon>Liliopsida</taxon>
        <taxon>Poales</taxon>
        <taxon>Poaceae</taxon>
        <taxon>BOP clade</taxon>
        <taxon>Oryzoideae</taxon>
        <taxon>Oryzeae</taxon>
        <taxon>Oryzinae</taxon>
        <taxon>Leersia</taxon>
    </lineage>
</organism>
<keyword evidence="2" id="KW-1185">Reference proteome</keyword>
<dbReference type="Proteomes" id="UP000032180">
    <property type="component" value="Chromosome 3"/>
</dbReference>
<evidence type="ECO:0000313" key="2">
    <source>
        <dbReference type="Proteomes" id="UP000032180"/>
    </source>
</evidence>
<proteinExistence type="predicted"/>
<sequence>MPFSVLVREAINAVPSPGLEAPAAPDLAPLVVSQGPILAPPSKPPRGKGCWGNTRQILTRVGALEEGRLSSTNGHASDSPTVVLRPSLLQGVTFLAQNNLDRL</sequence>
<dbReference type="AlphaFoldDB" id="A0A0D9VYD4"/>
<evidence type="ECO:0000313" key="1">
    <source>
        <dbReference type="EnsemblPlants" id="LPERR03G27010.1"/>
    </source>
</evidence>
<accession>A0A0D9VYD4</accession>
<dbReference type="EnsemblPlants" id="LPERR03G27010.1">
    <property type="protein sequence ID" value="LPERR03G27010.1"/>
    <property type="gene ID" value="LPERR03G27010"/>
</dbReference>
<reference evidence="1 2" key="1">
    <citation type="submission" date="2012-08" db="EMBL/GenBank/DDBJ databases">
        <title>Oryza genome evolution.</title>
        <authorList>
            <person name="Wing R.A."/>
        </authorList>
    </citation>
    <scope>NUCLEOTIDE SEQUENCE</scope>
</reference>